<feature type="transmembrane region" description="Helical" evidence="1">
    <location>
        <begin position="329"/>
        <end position="355"/>
    </location>
</feature>
<keyword evidence="1" id="KW-1133">Transmembrane helix</keyword>
<protein>
    <submittedName>
        <fullName evidence="2">Uncharacterized protein</fullName>
    </submittedName>
</protein>
<sequence length="356" mass="41815">MEDHKLRYLQSFLKHNRNCRLEECIEKIRSWEERARRCYDEVIDLDSDEFAEMMLLDGIFVIQLFLLFRNPKWRANGDRIFGNPRMLYDVRRDMTLLENQMPFFAIDGLFKMVFGAHQKHMPGLLELAYGFFRPGTNIEDMPEVVMESEVQHFLDAIRLLYLPSVRKAPCESEEEMEFIPSATELVAAGVKLRKGKSKCLFDIVFKNEVLEIPQLKILYPTESCFRNIIAFEQCYYRNDSYLIDYMCFMDHLVNTPGDAKLLIDKGIIENWLGNDDAATHLINTLCRETFMRSNNAYFYSLRRKLVEHCQKPHNKWKTTFKRDYCSSPWTVLSVIAAMVLLTLTVVQTVCSLLSLK</sequence>
<dbReference type="Gramene" id="rna-gnl|WGS:JABURB|Cocit.L0589.1">
    <property type="protein sequence ID" value="cds-KAF7852061.1"/>
    <property type="gene ID" value="gene-BT93_L0589"/>
</dbReference>
<keyword evidence="1" id="KW-0472">Membrane</keyword>
<organism evidence="2 3">
    <name type="scientific">Corymbia citriodora subsp. variegata</name>
    <dbReference type="NCBI Taxonomy" id="360336"/>
    <lineage>
        <taxon>Eukaryota</taxon>
        <taxon>Viridiplantae</taxon>
        <taxon>Streptophyta</taxon>
        <taxon>Embryophyta</taxon>
        <taxon>Tracheophyta</taxon>
        <taxon>Spermatophyta</taxon>
        <taxon>Magnoliopsida</taxon>
        <taxon>eudicotyledons</taxon>
        <taxon>Gunneridae</taxon>
        <taxon>Pentapetalae</taxon>
        <taxon>rosids</taxon>
        <taxon>malvids</taxon>
        <taxon>Myrtales</taxon>
        <taxon>Myrtaceae</taxon>
        <taxon>Myrtoideae</taxon>
        <taxon>Eucalypteae</taxon>
        <taxon>Corymbia</taxon>
    </lineage>
</organism>
<dbReference type="PANTHER" id="PTHR31170">
    <property type="entry name" value="BNAC04G53230D PROTEIN"/>
    <property type="match status" value="1"/>
</dbReference>
<name>A0A8T0CWV0_CORYI</name>
<reference evidence="2" key="1">
    <citation type="submission" date="2020-05" db="EMBL/GenBank/DDBJ databases">
        <title>WGS assembly of Corymbia citriodora subspecies variegata.</title>
        <authorList>
            <person name="Barry K."/>
            <person name="Hundley H."/>
            <person name="Shu S."/>
            <person name="Jenkins J."/>
            <person name="Grimwood J."/>
            <person name="Baten A."/>
        </authorList>
    </citation>
    <scope>NUCLEOTIDE SEQUENCE</scope>
    <source>
        <strain evidence="2">CV2-018</strain>
    </source>
</reference>
<gene>
    <name evidence="2" type="ORF">BT93_L0589</name>
</gene>
<keyword evidence="1" id="KW-0812">Transmembrane</keyword>
<dbReference type="Pfam" id="PF03140">
    <property type="entry name" value="DUF247"/>
    <property type="match status" value="1"/>
</dbReference>
<accession>A0A8T0CWV0</accession>
<dbReference type="EMBL" id="MU089520">
    <property type="protein sequence ID" value="KAF7852061.1"/>
    <property type="molecule type" value="Genomic_DNA"/>
</dbReference>
<dbReference type="PANTHER" id="PTHR31170:SF25">
    <property type="entry name" value="BNAA09G04570D PROTEIN"/>
    <property type="match status" value="1"/>
</dbReference>
<dbReference type="InterPro" id="IPR004158">
    <property type="entry name" value="DUF247_pln"/>
</dbReference>
<evidence type="ECO:0000256" key="1">
    <source>
        <dbReference type="SAM" id="Phobius"/>
    </source>
</evidence>
<dbReference type="OrthoDB" id="672127at2759"/>
<proteinExistence type="predicted"/>
<evidence type="ECO:0000313" key="2">
    <source>
        <dbReference type="EMBL" id="KAF7852061.1"/>
    </source>
</evidence>
<evidence type="ECO:0000313" key="3">
    <source>
        <dbReference type="Proteomes" id="UP000806378"/>
    </source>
</evidence>
<dbReference type="Proteomes" id="UP000806378">
    <property type="component" value="Unassembled WGS sequence"/>
</dbReference>
<comment type="caution">
    <text evidence="2">The sequence shown here is derived from an EMBL/GenBank/DDBJ whole genome shotgun (WGS) entry which is preliminary data.</text>
</comment>
<dbReference type="AlphaFoldDB" id="A0A8T0CWV0"/>
<keyword evidence="3" id="KW-1185">Reference proteome</keyword>